<reference evidence="3" key="1">
    <citation type="journal article" date="2019" name="Int. J. Syst. Evol. Microbiol.">
        <title>The Global Catalogue of Microorganisms (GCM) 10K type strain sequencing project: providing services to taxonomists for standard genome sequencing and annotation.</title>
        <authorList>
            <consortium name="The Broad Institute Genomics Platform"/>
            <consortium name="The Broad Institute Genome Sequencing Center for Infectious Disease"/>
            <person name="Wu L."/>
            <person name="Ma J."/>
        </authorList>
    </citation>
    <scope>NUCLEOTIDE SEQUENCE [LARGE SCALE GENOMIC DNA]</scope>
    <source>
        <strain evidence="3">JCM 18063</strain>
    </source>
</reference>
<feature type="domain" description="DUF4097" evidence="1">
    <location>
        <begin position="20"/>
        <end position="262"/>
    </location>
</feature>
<evidence type="ECO:0000313" key="2">
    <source>
        <dbReference type="EMBL" id="GAA4718944.1"/>
    </source>
</evidence>
<sequence>MPTFPAPHPVLVSVDVPFAHVHVVASERDDVVVTVLPTDASRSGSVRAAEEVRVDRTADAIAITYPGSWRQWVLPFAAGTVDVTVELPRASQVRGKAGTLYAEGLLAAVDMALSAGDVRVDDAGRLAVKVSAGSVVAGRVDDVDVSVAAGSVRLGEVTGHGRVRATNGTVAVSAVTGTLDVHGAHGDLVVDHVSGTLSARSAHSGMRVGALVSGSVDLTTSFGSIEVGVPQGTAAYLDLSSQRGAVRNQLTPTEGPVEDESTAEIHASTGFGDVVVRRPLAGAGDTAA</sequence>
<dbReference type="Pfam" id="PF13349">
    <property type="entry name" value="DUF4097"/>
    <property type="match status" value="1"/>
</dbReference>
<evidence type="ECO:0000259" key="1">
    <source>
        <dbReference type="Pfam" id="PF13349"/>
    </source>
</evidence>
<comment type="caution">
    <text evidence="2">The sequence shown here is derived from an EMBL/GenBank/DDBJ whole genome shotgun (WGS) entry which is preliminary data.</text>
</comment>
<proteinExistence type="predicted"/>
<dbReference type="Proteomes" id="UP001500956">
    <property type="component" value="Unassembled WGS sequence"/>
</dbReference>
<name>A0ABP8Y3T5_9MICO</name>
<keyword evidence="3" id="KW-1185">Reference proteome</keyword>
<protein>
    <submittedName>
        <fullName evidence="2">DUF4097 family beta strand repeat-containing protein</fullName>
    </submittedName>
</protein>
<gene>
    <name evidence="2" type="ORF">GCM10023216_04300</name>
</gene>
<dbReference type="EMBL" id="BAABID010000004">
    <property type="protein sequence ID" value="GAA4718944.1"/>
    <property type="molecule type" value="Genomic_DNA"/>
</dbReference>
<dbReference type="InterPro" id="IPR025164">
    <property type="entry name" value="Toastrack_DUF4097"/>
</dbReference>
<evidence type="ECO:0000313" key="3">
    <source>
        <dbReference type="Proteomes" id="UP001500956"/>
    </source>
</evidence>
<dbReference type="RefSeq" id="WP_172148873.1">
    <property type="nucleotide sequence ID" value="NZ_BAABID010000004.1"/>
</dbReference>
<accession>A0ABP8Y3T5</accession>
<organism evidence="2 3">
    <name type="scientific">Isoptericola chiayiensis</name>
    <dbReference type="NCBI Taxonomy" id="579446"/>
    <lineage>
        <taxon>Bacteria</taxon>
        <taxon>Bacillati</taxon>
        <taxon>Actinomycetota</taxon>
        <taxon>Actinomycetes</taxon>
        <taxon>Micrococcales</taxon>
        <taxon>Promicromonosporaceae</taxon>
        <taxon>Isoptericola</taxon>
    </lineage>
</organism>